<organism evidence="4">
    <name type="scientific">Enterobius vermicularis</name>
    <name type="common">Human pinworm</name>
    <dbReference type="NCBI Taxonomy" id="51028"/>
    <lineage>
        <taxon>Eukaryota</taxon>
        <taxon>Metazoa</taxon>
        <taxon>Ecdysozoa</taxon>
        <taxon>Nematoda</taxon>
        <taxon>Chromadorea</taxon>
        <taxon>Rhabditida</taxon>
        <taxon>Spirurina</taxon>
        <taxon>Oxyuridomorpha</taxon>
        <taxon>Oxyuroidea</taxon>
        <taxon>Oxyuridae</taxon>
        <taxon>Enterobius</taxon>
    </lineage>
</organism>
<dbReference type="Gene3D" id="3.40.50.1820">
    <property type="entry name" value="alpha/beta hydrolase"/>
    <property type="match status" value="1"/>
</dbReference>
<dbReference type="EMBL" id="UXUI01000042">
    <property type="protein sequence ID" value="VDD84944.1"/>
    <property type="molecule type" value="Genomic_DNA"/>
</dbReference>
<dbReference type="SUPFAM" id="SSF53474">
    <property type="entry name" value="alpha/beta-Hydrolases"/>
    <property type="match status" value="1"/>
</dbReference>
<evidence type="ECO:0000313" key="3">
    <source>
        <dbReference type="Proteomes" id="UP000274131"/>
    </source>
</evidence>
<dbReference type="InterPro" id="IPR002918">
    <property type="entry name" value="Lipase_EstA/Esterase_EstB"/>
</dbReference>
<dbReference type="PANTHER" id="PTHR32015:SF10">
    <property type="entry name" value="LIPASE RELATED"/>
    <property type="match status" value="1"/>
</dbReference>
<evidence type="ECO:0000313" key="4">
    <source>
        <dbReference type="WBParaSite" id="EVEC_0000012601-mRNA-1"/>
    </source>
</evidence>
<proteinExistence type="predicted"/>
<dbReference type="Pfam" id="PF01674">
    <property type="entry name" value="Lipase_2"/>
    <property type="match status" value="1"/>
</dbReference>
<accession>A0A0N4USM2</accession>
<evidence type="ECO:0000256" key="1">
    <source>
        <dbReference type="SAM" id="SignalP"/>
    </source>
</evidence>
<keyword evidence="1" id="KW-0732">Signal</keyword>
<keyword evidence="3" id="KW-1185">Reference proteome</keyword>
<dbReference type="GO" id="GO:0016298">
    <property type="term" value="F:lipase activity"/>
    <property type="evidence" value="ECO:0007669"/>
    <property type="project" value="TreeGrafter"/>
</dbReference>
<evidence type="ECO:0000313" key="2">
    <source>
        <dbReference type="EMBL" id="VDD84944.1"/>
    </source>
</evidence>
<feature type="chain" id="PRO_5043122477" evidence="1">
    <location>
        <begin position="18"/>
        <end position="259"/>
    </location>
</feature>
<protein>
    <submittedName>
        <fullName evidence="4">Lipase domain-containing protein</fullName>
    </submittedName>
</protein>
<gene>
    <name evidence="2" type="ORF">EVEC_LOCUS87</name>
</gene>
<dbReference type="WBParaSite" id="EVEC_0000012601-mRNA-1">
    <property type="protein sequence ID" value="EVEC_0000012601-mRNA-1"/>
    <property type="gene ID" value="EVEC_0000012601"/>
</dbReference>
<name>A0A0N4USM2_ENTVE</name>
<dbReference type="AlphaFoldDB" id="A0A0N4USM2"/>
<reference evidence="2 3" key="2">
    <citation type="submission" date="2018-10" db="EMBL/GenBank/DDBJ databases">
        <authorList>
            <consortium name="Pathogen Informatics"/>
        </authorList>
    </citation>
    <scope>NUCLEOTIDE SEQUENCE [LARGE SCALE GENOMIC DNA]</scope>
</reference>
<feature type="signal peptide" evidence="1">
    <location>
        <begin position="1"/>
        <end position="17"/>
    </location>
</feature>
<reference evidence="4" key="1">
    <citation type="submission" date="2017-02" db="UniProtKB">
        <authorList>
            <consortium name="WormBaseParasite"/>
        </authorList>
    </citation>
    <scope>IDENTIFICATION</scope>
</reference>
<dbReference type="Proteomes" id="UP000274131">
    <property type="component" value="Unassembled WGS sequence"/>
</dbReference>
<dbReference type="InterPro" id="IPR029058">
    <property type="entry name" value="AB_hydrolase_fold"/>
</dbReference>
<dbReference type="OrthoDB" id="5853720at2759"/>
<dbReference type="GO" id="GO:0016042">
    <property type="term" value="P:lipid catabolic process"/>
    <property type="evidence" value="ECO:0007669"/>
    <property type="project" value="InterPro"/>
</dbReference>
<dbReference type="PANTHER" id="PTHR32015">
    <property type="entry name" value="FASTING INDUCED LIPASE"/>
    <property type="match status" value="1"/>
</dbReference>
<sequence length="259" mass="28420">MQKKWLIILFCLPAVGSYLSSSFFSWINTTYGENIAHQLNRADLKQAGSYGGGNHTENFSHEPVIVVHGLSSIAGTFRSIGNYFLEHGYTKDEVYSTTWGKGAEDDIANVTLECGKVKQIRYFIEAVSRFTNSTVDVLAFSMGSPVARKAILGGNCVDNGAYLGKPITELIDTFISVGGANYGSFLCDLMEPIGTCNKLNGLRCGSKYLRDINLSKLKHYEGSFVFSIYSTDDDMIGWKECGNILGSVPNEDQAFKASF</sequence>